<evidence type="ECO:0000259" key="1">
    <source>
        <dbReference type="Pfam" id="PF08765"/>
    </source>
</evidence>
<name>A0ABW0RU82_9BURK</name>
<dbReference type="Proteomes" id="UP001596086">
    <property type="component" value="Unassembled WGS sequence"/>
</dbReference>
<reference evidence="3" key="1">
    <citation type="journal article" date="2019" name="Int. J. Syst. Evol. Microbiol.">
        <title>The Global Catalogue of Microorganisms (GCM) 10K type strain sequencing project: providing services to taxonomists for standard genome sequencing and annotation.</title>
        <authorList>
            <consortium name="The Broad Institute Genomics Platform"/>
            <consortium name="The Broad Institute Genome Sequencing Center for Infectious Disease"/>
            <person name="Wu L."/>
            <person name="Ma J."/>
        </authorList>
    </citation>
    <scope>NUCLEOTIDE SEQUENCE [LARGE SCALE GENOMIC DNA]</scope>
    <source>
        <strain evidence="3">CGMCC 4.5798</strain>
    </source>
</reference>
<dbReference type="SUPFAM" id="SSF46689">
    <property type="entry name" value="Homeodomain-like"/>
    <property type="match status" value="1"/>
</dbReference>
<dbReference type="EMBL" id="JBHSMZ010000004">
    <property type="protein sequence ID" value="MFC5548186.1"/>
    <property type="molecule type" value="Genomic_DNA"/>
</dbReference>
<sequence>MNAEVFDNPDLVDAIFKYLGEEFPQLAPRLAELQDEVRQDFSGIEIYIPRRSAARRKQLEREVLSLFNGRNASEVARKLNLGRATVYRIIKQSGKK</sequence>
<dbReference type="InterPro" id="IPR009057">
    <property type="entry name" value="Homeodomain-like_sf"/>
</dbReference>
<dbReference type="InterPro" id="IPR014875">
    <property type="entry name" value="Mor_transcription_activator"/>
</dbReference>
<dbReference type="Pfam" id="PF08765">
    <property type="entry name" value="Mor"/>
    <property type="match status" value="1"/>
</dbReference>
<evidence type="ECO:0000313" key="2">
    <source>
        <dbReference type="EMBL" id="MFC5548186.1"/>
    </source>
</evidence>
<gene>
    <name evidence="2" type="ORF">ACFPO9_06620</name>
</gene>
<keyword evidence="3" id="KW-1185">Reference proteome</keyword>
<feature type="domain" description="Mor transcription activator" evidence="1">
    <location>
        <begin position="26"/>
        <end position="93"/>
    </location>
</feature>
<accession>A0ABW0RU82</accession>
<evidence type="ECO:0000313" key="3">
    <source>
        <dbReference type="Proteomes" id="UP001596086"/>
    </source>
</evidence>
<comment type="caution">
    <text evidence="2">The sequence shown here is derived from an EMBL/GenBank/DDBJ whole genome shotgun (WGS) entry which is preliminary data.</text>
</comment>
<protein>
    <submittedName>
        <fullName evidence="2">Mor transcription activator family protein</fullName>
    </submittedName>
</protein>
<organism evidence="2 3">
    <name type="scientific">Massilia aerilata</name>
    <dbReference type="NCBI Taxonomy" id="453817"/>
    <lineage>
        <taxon>Bacteria</taxon>
        <taxon>Pseudomonadati</taxon>
        <taxon>Pseudomonadota</taxon>
        <taxon>Betaproteobacteria</taxon>
        <taxon>Burkholderiales</taxon>
        <taxon>Oxalobacteraceae</taxon>
        <taxon>Telluria group</taxon>
        <taxon>Massilia</taxon>
    </lineage>
</organism>
<proteinExistence type="predicted"/>
<dbReference type="RefSeq" id="WP_379768667.1">
    <property type="nucleotide sequence ID" value="NZ_JBHSMZ010000004.1"/>
</dbReference>
<dbReference type="Gene3D" id="1.10.10.60">
    <property type="entry name" value="Homeodomain-like"/>
    <property type="match status" value="1"/>
</dbReference>